<dbReference type="OrthoDB" id="10264063at2759"/>
<dbReference type="Proteomes" id="UP001154114">
    <property type="component" value="Chromosome 11"/>
</dbReference>
<name>A0A9P0FQ18_CHRIL</name>
<accession>A0A9P0FQ18</accession>
<evidence type="ECO:0000313" key="2">
    <source>
        <dbReference type="Proteomes" id="UP001154114"/>
    </source>
</evidence>
<proteinExistence type="predicted"/>
<organism evidence="1 2">
    <name type="scientific">Chrysodeixis includens</name>
    <name type="common">Soybean looper</name>
    <name type="synonym">Pseudoplusia includens</name>
    <dbReference type="NCBI Taxonomy" id="689277"/>
    <lineage>
        <taxon>Eukaryota</taxon>
        <taxon>Metazoa</taxon>
        <taxon>Ecdysozoa</taxon>
        <taxon>Arthropoda</taxon>
        <taxon>Hexapoda</taxon>
        <taxon>Insecta</taxon>
        <taxon>Pterygota</taxon>
        <taxon>Neoptera</taxon>
        <taxon>Endopterygota</taxon>
        <taxon>Lepidoptera</taxon>
        <taxon>Glossata</taxon>
        <taxon>Ditrysia</taxon>
        <taxon>Noctuoidea</taxon>
        <taxon>Noctuidae</taxon>
        <taxon>Plusiinae</taxon>
        <taxon>Chrysodeixis</taxon>
    </lineage>
</organism>
<protein>
    <submittedName>
        <fullName evidence="1">Uncharacterized protein</fullName>
    </submittedName>
</protein>
<dbReference type="EMBL" id="LR824014">
    <property type="protein sequence ID" value="CAH0581481.1"/>
    <property type="molecule type" value="Genomic_DNA"/>
</dbReference>
<keyword evidence="2" id="KW-1185">Reference proteome</keyword>
<gene>
    <name evidence="1" type="ORF">CINC_LOCUS1642</name>
</gene>
<dbReference type="AlphaFoldDB" id="A0A9P0FQ18"/>
<reference evidence="1" key="1">
    <citation type="submission" date="2021-12" db="EMBL/GenBank/DDBJ databases">
        <authorList>
            <person name="King R."/>
        </authorList>
    </citation>
    <scope>NUCLEOTIDE SEQUENCE</scope>
</reference>
<sequence>MTDVFRSTTPTPKEILKRRIANNKLIKITKDKKCNVLNGEKEIEPLNIKHDFSQKLKPLRRRFNKDVKDDPYLNPFALPAHVRVTSTYSLPPRKPKKTPFITDDPLTVCDIDPDFYTMVEGRPIRSFYDITEYKRHIRNIMMFTANCAYLKDEAIQIERRIMNEHEDYEAIHDAVKKMNSNFVIFAEDSYNEAKQMQHLAEVKYDALEDMSEKLAAVSSEFNKLRNQVICIVAEYEKLSRYKRFLNTVSPNKWREQYEDVCNLGSELCSKFLRPEEVGIVDSVTDFKKNALALANLTPQLYFKDPAEMDDLLEGLCRQCLNYMEIDSYFSTYIPKVKQHKKEYIECVNAECADVQLLIELMEKKIFFLKQRKVECKSMFQKMLENVFQRLFASDETMRLFTSLQYVHSRTISVFTDPNDSLESLMRDLEKRYLELRMKMDYLDLNIVKQAQRQMFSEDIRIMKQASEAKRQLRGYRALCKALYRSFEPPANIQKAKARK</sequence>
<evidence type="ECO:0000313" key="1">
    <source>
        <dbReference type="EMBL" id="CAH0581481.1"/>
    </source>
</evidence>